<dbReference type="Pfam" id="PF00801">
    <property type="entry name" value="PKD"/>
    <property type="match status" value="1"/>
</dbReference>
<dbReference type="InterPro" id="IPR022409">
    <property type="entry name" value="PKD/Chitinase_dom"/>
</dbReference>
<dbReference type="InterPro" id="IPR013783">
    <property type="entry name" value="Ig-like_fold"/>
</dbReference>
<dbReference type="NCBIfam" id="TIGR04131">
    <property type="entry name" value="Bac_Flav_CTERM"/>
    <property type="match status" value="1"/>
</dbReference>
<evidence type="ECO:0000313" key="4">
    <source>
        <dbReference type="Proteomes" id="UP000294498"/>
    </source>
</evidence>
<organism evidence="3 4">
    <name type="scientific">Dinghuibacter silviterrae</name>
    <dbReference type="NCBI Taxonomy" id="1539049"/>
    <lineage>
        <taxon>Bacteria</taxon>
        <taxon>Pseudomonadati</taxon>
        <taxon>Bacteroidota</taxon>
        <taxon>Chitinophagia</taxon>
        <taxon>Chitinophagales</taxon>
        <taxon>Chitinophagaceae</taxon>
        <taxon>Dinghuibacter</taxon>
    </lineage>
</organism>
<evidence type="ECO:0000313" key="3">
    <source>
        <dbReference type="EMBL" id="TDW96636.1"/>
    </source>
</evidence>
<sequence length="692" mass="72547">MTSVCVGRLTLNLALLLCAGVARAQLSAAFNHPDTVCLGAPVTLTNQSTGATSYSWNFCNAYTDTVGNNVPGCPDPALTVYSGATPPAFSYSIPGTYTVCLTATAGAATAQACHPIVVKRAPTIVFGTDTFFCAGQTAVLNAPVSPGIKNTWNTGSDSNQLTITVPGTYSLTSTYYGCTLSQTTTAAELANPSVQLPKDTVFCDSGVLKYTTNQPVTFIWNTGSIADTALVTTSGTYWLQLNERGCTALDSIHCKVVPTHSLTLGKDTSFCGPGRLIYHPQDSVGVTYLWNTGSDSSSTAVLSSGTYTLAYMDTGCTATASIQCTVIPKPHIPFPADTTFCDSGMLRYTTLLPVTYYWNTGATGDSLEVTASGLYKLIADNNGCADTSTIQATVAQAPVVVLPADTTFCGPGVLRYVSPLSVTYSWNTGSASAVTTVTTTGLYTLTVDNSGCTATGTSQVTVKPVPQVDLGNDTAVCLSKPFVLDAGDPGDTYLWQDGSTGQMYAVTQAGAYTVTVTDNGCSASSTIHVSAADVPYITLGGPQPICPGETIVLQANPDTAAYTYTWQDGTTGPTHAVTVPGIYTVTATDACTTYTASVDVQTGVCVVRVPNAFTPNGDGYNDVFRVLGTEVVDQFSLTIYDRWGRTVYASRDKEAGWDGGAYPTGTYVYELHFRYALTGSAYMQKGTILLAR</sequence>
<keyword evidence="4" id="KW-1185">Reference proteome</keyword>
<evidence type="ECO:0000256" key="1">
    <source>
        <dbReference type="SAM" id="SignalP"/>
    </source>
</evidence>
<keyword evidence="1" id="KW-0732">Signal</keyword>
<reference evidence="3 4" key="1">
    <citation type="submission" date="2019-03" db="EMBL/GenBank/DDBJ databases">
        <title>Genomic Encyclopedia of Type Strains, Phase IV (KMG-IV): sequencing the most valuable type-strain genomes for metagenomic binning, comparative biology and taxonomic classification.</title>
        <authorList>
            <person name="Goeker M."/>
        </authorList>
    </citation>
    <scope>NUCLEOTIDE SEQUENCE [LARGE SCALE GENOMIC DNA]</scope>
    <source>
        <strain evidence="3 4">DSM 100059</strain>
    </source>
</reference>
<feature type="domain" description="PKD/Chitinase" evidence="2">
    <location>
        <begin position="390"/>
        <end position="465"/>
    </location>
</feature>
<dbReference type="RefSeq" id="WP_133997425.1">
    <property type="nucleotide sequence ID" value="NZ_SODV01000002.1"/>
</dbReference>
<dbReference type="InterPro" id="IPR026341">
    <property type="entry name" value="T9SS_type_B"/>
</dbReference>
<dbReference type="AlphaFoldDB" id="A0A4R8DHP1"/>
<dbReference type="InterPro" id="IPR000601">
    <property type="entry name" value="PKD_dom"/>
</dbReference>
<protein>
    <submittedName>
        <fullName evidence="3">Gliding motility-associated-like protein</fullName>
    </submittedName>
</protein>
<dbReference type="Proteomes" id="UP000294498">
    <property type="component" value="Unassembled WGS sequence"/>
</dbReference>
<dbReference type="SMART" id="SM00089">
    <property type="entry name" value="PKD"/>
    <property type="match status" value="3"/>
</dbReference>
<evidence type="ECO:0000259" key="2">
    <source>
        <dbReference type="SMART" id="SM00089"/>
    </source>
</evidence>
<dbReference type="EMBL" id="SODV01000002">
    <property type="protein sequence ID" value="TDW96636.1"/>
    <property type="molecule type" value="Genomic_DNA"/>
</dbReference>
<feature type="chain" id="PRO_5020901016" evidence="1">
    <location>
        <begin position="25"/>
        <end position="692"/>
    </location>
</feature>
<proteinExistence type="predicted"/>
<dbReference type="InterPro" id="IPR035986">
    <property type="entry name" value="PKD_dom_sf"/>
</dbReference>
<dbReference type="Pfam" id="PF13585">
    <property type="entry name" value="CHU_C"/>
    <property type="match status" value="1"/>
</dbReference>
<accession>A0A4R8DHP1</accession>
<dbReference type="Gene3D" id="2.60.40.10">
    <property type="entry name" value="Immunoglobulins"/>
    <property type="match status" value="1"/>
</dbReference>
<dbReference type="OrthoDB" id="9765926at2"/>
<name>A0A4R8DHP1_9BACT</name>
<feature type="signal peptide" evidence="1">
    <location>
        <begin position="1"/>
        <end position="24"/>
    </location>
</feature>
<comment type="caution">
    <text evidence="3">The sequence shown here is derived from an EMBL/GenBank/DDBJ whole genome shotgun (WGS) entry which is preliminary data.</text>
</comment>
<feature type="domain" description="PKD/Chitinase" evidence="2">
    <location>
        <begin position="27"/>
        <end position="121"/>
    </location>
</feature>
<feature type="domain" description="PKD/Chitinase" evidence="2">
    <location>
        <begin position="534"/>
        <end position="603"/>
    </location>
</feature>
<dbReference type="SUPFAM" id="SSF49299">
    <property type="entry name" value="PKD domain"/>
    <property type="match status" value="1"/>
</dbReference>
<gene>
    <name evidence="3" type="ORF">EDB95_4470</name>
</gene>